<dbReference type="InterPro" id="IPR006530">
    <property type="entry name" value="YD"/>
</dbReference>
<feature type="domain" description="Teneurin-like YD-shell" evidence="2">
    <location>
        <begin position="836"/>
        <end position="995"/>
    </location>
</feature>
<feature type="domain" description="Teneurin-like YD-shell" evidence="2">
    <location>
        <begin position="1156"/>
        <end position="1402"/>
    </location>
</feature>
<keyword evidence="1" id="KW-0677">Repeat</keyword>
<name>A0ABZ0JJT5_9XANT</name>
<dbReference type="NCBIfam" id="TIGR01643">
    <property type="entry name" value="YD_repeat_2x"/>
    <property type="match status" value="3"/>
</dbReference>
<dbReference type="RefSeq" id="WP_317843314.1">
    <property type="nucleotide sequence ID" value="NZ_CP126170.1"/>
</dbReference>
<dbReference type="PANTHER" id="PTHR32305">
    <property type="match status" value="1"/>
</dbReference>
<dbReference type="Proteomes" id="UP001302020">
    <property type="component" value="Chromosome"/>
</dbReference>
<evidence type="ECO:0000256" key="1">
    <source>
        <dbReference type="ARBA" id="ARBA00022737"/>
    </source>
</evidence>
<dbReference type="NCBIfam" id="TIGR03696">
    <property type="entry name" value="Rhs_assc_core"/>
    <property type="match status" value="1"/>
</dbReference>
<keyword evidence="4" id="KW-1185">Reference proteome</keyword>
<evidence type="ECO:0000313" key="3">
    <source>
        <dbReference type="EMBL" id="WOS39239.1"/>
    </source>
</evidence>
<organism evidence="3 4">
    <name type="scientific">Xanthomonas rydalmerensis</name>
    <dbReference type="NCBI Taxonomy" id="3046274"/>
    <lineage>
        <taxon>Bacteria</taxon>
        <taxon>Pseudomonadati</taxon>
        <taxon>Pseudomonadota</taxon>
        <taxon>Gammaproteobacteria</taxon>
        <taxon>Lysobacterales</taxon>
        <taxon>Lysobacteraceae</taxon>
        <taxon>Xanthomonas</taxon>
    </lineage>
</organism>
<dbReference type="InterPro" id="IPR031325">
    <property type="entry name" value="RHS_repeat"/>
</dbReference>
<dbReference type="InterPro" id="IPR050708">
    <property type="entry name" value="T6SS_VgrG/RHS"/>
</dbReference>
<gene>
    <name evidence="3" type="ORF">QN243_12385</name>
</gene>
<proteinExistence type="predicted"/>
<evidence type="ECO:0000259" key="2">
    <source>
        <dbReference type="Pfam" id="PF25023"/>
    </source>
</evidence>
<dbReference type="InterPro" id="IPR056823">
    <property type="entry name" value="TEN-like_YD-shell"/>
</dbReference>
<protein>
    <submittedName>
        <fullName evidence="3">RHS repeat-associated core domain-containing protein</fullName>
    </submittedName>
</protein>
<dbReference type="EMBL" id="CP126172">
    <property type="protein sequence ID" value="WOS39239.1"/>
    <property type="molecule type" value="Genomic_DNA"/>
</dbReference>
<dbReference type="Pfam" id="PF05593">
    <property type="entry name" value="RHS_repeat"/>
    <property type="match status" value="2"/>
</dbReference>
<evidence type="ECO:0000313" key="4">
    <source>
        <dbReference type="Proteomes" id="UP001302020"/>
    </source>
</evidence>
<accession>A0ABZ0JJT5</accession>
<dbReference type="InterPro" id="IPR022385">
    <property type="entry name" value="Rhs_assc_core"/>
</dbReference>
<reference evidence="3 4" key="1">
    <citation type="submission" date="2023-05" db="EMBL/GenBank/DDBJ databases">
        <title>Xanthomonas rydalmerenesis sp. nov., a novel Xanthomonas species isolated from Fragaria x ananassa.</title>
        <authorList>
            <person name="McKnight D.J.E."/>
            <person name="Wong-Bajracharya J."/>
            <person name="Okoh E.B."/>
            <person name="Snijders F."/>
            <person name="Lidbetter F."/>
            <person name="Webster J."/>
            <person name="Djordjevic S.P."/>
            <person name="Bogema D.R."/>
            <person name="Chapman T.A."/>
        </authorList>
    </citation>
    <scope>NUCLEOTIDE SEQUENCE [LARGE SCALE GENOMIC DNA]</scope>
    <source>
        <strain evidence="3 4">DAR34883</strain>
    </source>
</reference>
<dbReference type="PANTHER" id="PTHR32305:SF15">
    <property type="entry name" value="PROTEIN RHSA-RELATED"/>
    <property type="match status" value="1"/>
</dbReference>
<dbReference type="Gene3D" id="2.180.10.10">
    <property type="entry name" value="RHS repeat-associated core"/>
    <property type="match status" value="3"/>
</dbReference>
<dbReference type="Pfam" id="PF25023">
    <property type="entry name" value="TEN_YD-shell"/>
    <property type="match status" value="2"/>
</dbReference>
<sequence>MQVLLGGGYRIISALVVALLIFFATSFGARAENKYCYVESVAGGSDQCFSSFQAAFDAATADANGRQLMLSKQGPYYADVMDNKAQDLLLYEYEAKDLPPARFLDKGYSLTPEGMPKYSPCDYKIPYAYGYHCKSENDLSNVAAMILPEVVSGREVVTPKASTGSWVAVSSGTKPTMGGDQPSDLTAPHYGAVVYSGRKMNLHHLVRQSGETYETSGDYTRVDPFQCPQGMVARDYEDGDWGSAGGSNPPSELCMDPHVYKIVQRLDLSCGEEGCNSAGVQLGTGAHALNEDLLSIEGFPVSLAYDSKSRSWDLSFEKRMASGGNDSYIEVAPGTYSRLFVDDGEGFGLEGRPADRVTNDDNGSIYTSGNFQYKFNDDGRVAEFGPMGQAPFVVQRDDGGRVVRLTSPAGRTLNFEYVNGRISKVTGGDREVLLEYDASGNLSKIWKDASAVRQFLYGEQGLIGVARQNVLTGVVDEQGQRQKSFGYDANDRLTYKSEGGGDTPVNTVRVSYPDAAHTQVVTAAGATRSYTLRDDAYHRPTSELDPSGQISKQYDENQRIIKSIAATGSVTQYTYSSDPSESIVEGLGSAQQRRVEITRSTYGQIARRLVYDAAGKPVAGYMRTFNARGQMLASTQFQSSQTAAVRTSTTTYCENDDISAGTCPLLGLVIKVDGPRSDKADVTTYTYRMADAPNCATTSAACPYRKGDLWKVTNALGQITEYLAYDGAGRALSVKSANGVVTDFSYHSRGWLTASKVRGADDSSESDDRITAIDYWPTGLVKQVTQPDGAFTRFTYDAAHRLTDIADNAGNTIHYTLDNAGNRSKEDTKDASGTLKRTLSRVYNQLGQLATQATAQGDPTDFGYDGNGNTKTVTDALGHATQNDYDPLNRLARTLQDVGGIAAETKFGYDALDNLTKVTDPKGLDTTYAYNALGDLTKLTSPDTGSTTYTYDSAGNRATQTDARNIKTTYGYDALNRLSQVTYPTTSLNVSYTYDVSQSTCASGETYGVGRLTRMQDGSGSTDYCYDRFGELVRKVQTTNGKVFVVRYAYTKAGQLSRLTYPDGAVVDYVRNAQGQTAEVGVTPPGGTRQVLLNQATYYPFGPVAGWTYGNGRPMQRVLDQDYRPLAVNDTRSDGLAVGFAFDPVGNLSALTAPGNTAPVIKLDYDPLGRLTAFKDGPTDTVIDGYSYDATGNRLSAKVNTSTQTYSYPTTSHRLSSVAGTARSYDAAGNTTAIGGTAVQYVYGANGRLTQVKRSGTVVANYAYNGRGEQVRRVGSTNTYTLYDENGQWLGDYDNNGAVVQQTIWLDDLPVGVLAKTTLRYVQPDHLGTPRVVIDPVRDVAIWRWDLKGEAFGSTAPDQDPDKDGTAFVFDMRFPGQRYDAASWFNQNYLRDYDTSTGRYGQSDPLGLLGGVGTFTYAGGAPLAKIDPFGLVEGSPRNLQTRVMISDWAMQKVGSTAYGFYESRSEQYPKGSWKCSSFVCDAASAAGAPTTVSVKGRNGASVDRCATAAELAQGTIPNWRRLGQYEERLPGDIAAYRNLGPNSTGHTAIVVPSGNGGVSTLGAHEVYVGPVGIDSFPDPTNMTVLRYTGE</sequence>